<name>A0A0S7XP89_9BACT</name>
<dbReference type="Gene3D" id="3.40.470.10">
    <property type="entry name" value="Uracil-DNA glycosylase-like domain"/>
    <property type="match status" value="1"/>
</dbReference>
<evidence type="ECO:0000256" key="8">
    <source>
        <dbReference type="ARBA" id="ARBA00022801"/>
    </source>
</evidence>
<evidence type="ECO:0000256" key="10">
    <source>
        <dbReference type="ARBA" id="ARBA00023014"/>
    </source>
</evidence>
<evidence type="ECO:0000256" key="2">
    <source>
        <dbReference type="ARBA" id="ARBA00006521"/>
    </source>
</evidence>
<dbReference type="SUPFAM" id="SSF52141">
    <property type="entry name" value="Uracil-DNA glycosylase-like"/>
    <property type="match status" value="1"/>
</dbReference>
<dbReference type="AlphaFoldDB" id="A0A0S7XP89"/>
<dbReference type="InterPro" id="IPR005122">
    <property type="entry name" value="Uracil-DNA_glycosylase-like"/>
</dbReference>
<keyword evidence="7" id="KW-0227">DNA damage</keyword>
<evidence type="ECO:0000256" key="6">
    <source>
        <dbReference type="ARBA" id="ARBA00022723"/>
    </source>
</evidence>
<evidence type="ECO:0000313" key="14">
    <source>
        <dbReference type="Proteomes" id="UP000052020"/>
    </source>
</evidence>
<dbReference type="GO" id="GO:0004844">
    <property type="term" value="F:uracil DNA N-glycosylase activity"/>
    <property type="evidence" value="ECO:0007669"/>
    <property type="project" value="UniProtKB-EC"/>
</dbReference>
<dbReference type="PANTHER" id="PTHR33693">
    <property type="entry name" value="TYPE-5 URACIL-DNA GLYCOSYLASE"/>
    <property type="match status" value="1"/>
</dbReference>
<dbReference type="PATRIC" id="fig|1704032.3.peg.218"/>
<gene>
    <name evidence="13" type="ORF">AMK68_02145</name>
</gene>
<dbReference type="CDD" id="cd10030">
    <property type="entry name" value="UDG-F4_TTUDGA_SPO1dp_like"/>
    <property type="match status" value="1"/>
</dbReference>
<evidence type="ECO:0000256" key="9">
    <source>
        <dbReference type="ARBA" id="ARBA00023004"/>
    </source>
</evidence>
<feature type="domain" description="Uracil-DNA glycosylase-like" evidence="12">
    <location>
        <begin position="33"/>
        <end position="179"/>
    </location>
</feature>
<keyword evidence="6" id="KW-0479">Metal-binding</keyword>
<dbReference type="InterPro" id="IPR051536">
    <property type="entry name" value="UDG_Type-4/5"/>
</dbReference>
<dbReference type="GO" id="GO:0051539">
    <property type="term" value="F:4 iron, 4 sulfur cluster binding"/>
    <property type="evidence" value="ECO:0007669"/>
    <property type="project" value="UniProtKB-KW"/>
</dbReference>
<keyword evidence="11" id="KW-0234">DNA repair</keyword>
<dbReference type="Proteomes" id="UP000052020">
    <property type="component" value="Unassembled WGS sequence"/>
</dbReference>
<proteinExistence type="inferred from homology"/>
<evidence type="ECO:0000313" key="13">
    <source>
        <dbReference type="EMBL" id="KPJ64182.1"/>
    </source>
</evidence>
<dbReference type="SMART" id="SM00986">
    <property type="entry name" value="UDG"/>
    <property type="match status" value="1"/>
</dbReference>
<dbReference type="GO" id="GO:0006281">
    <property type="term" value="P:DNA repair"/>
    <property type="evidence" value="ECO:0007669"/>
    <property type="project" value="UniProtKB-KW"/>
</dbReference>
<dbReference type="EMBL" id="LIZY01000038">
    <property type="protein sequence ID" value="KPJ64182.1"/>
    <property type="molecule type" value="Genomic_DNA"/>
</dbReference>
<organism evidence="13 14">
    <name type="scientific">candidate division KD3-62 bacterium DG_56</name>
    <dbReference type="NCBI Taxonomy" id="1704032"/>
    <lineage>
        <taxon>Bacteria</taxon>
        <taxon>candidate division KD3-62</taxon>
    </lineage>
</organism>
<keyword evidence="10" id="KW-0411">Iron-sulfur</keyword>
<evidence type="ECO:0000259" key="12">
    <source>
        <dbReference type="SMART" id="SM00986"/>
    </source>
</evidence>
<evidence type="ECO:0000256" key="4">
    <source>
        <dbReference type="ARBA" id="ARBA00019403"/>
    </source>
</evidence>
<comment type="similarity">
    <text evidence="2">Belongs to the uracil-DNA glycosylase (UDG) superfamily. Type 4 (UDGa) family.</text>
</comment>
<reference evidence="13 14" key="1">
    <citation type="journal article" date="2015" name="Microbiome">
        <title>Genomic resolution of linkages in carbon, nitrogen, and sulfur cycling among widespread estuary sediment bacteria.</title>
        <authorList>
            <person name="Baker B.J."/>
            <person name="Lazar C.S."/>
            <person name="Teske A.P."/>
            <person name="Dick G.J."/>
        </authorList>
    </citation>
    <scope>NUCLEOTIDE SEQUENCE [LARGE SCALE GENOMIC DNA]</scope>
    <source>
        <strain evidence="13">DG_56</strain>
    </source>
</reference>
<evidence type="ECO:0000256" key="11">
    <source>
        <dbReference type="ARBA" id="ARBA00023204"/>
    </source>
</evidence>
<comment type="caution">
    <text evidence="13">The sequence shown here is derived from an EMBL/GenBank/DDBJ whole genome shotgun (WGS) entry which is preliminary data.</text>
</comment>
<dbReference type="NCBIfam" id="TIGR00758">
    <property type="entry name" value="UDG_fam4"/>
    <property type="match status" value="1"/>
</dbReference>
<keyword evidence="9" id="KW-0408">Iron</keyword>
<dbReference type="InterPro" id="IPR036895">
    <property type="entry name" value="Uracil-DNA_glycosylase-like_sf"/>
</dbReference>
<evidence type="ECO:0000256" key="7">
    <source>
        <dbReference type="ARBA" id="ARBA00022763"/>
    </source>
</evidence>
<dbReference type="EC" id="3.2.2.27" evidence="3"/>
<dbReference type="SMART" id="SM00987">
    <property type="entry name" value="UreE_C"/>
    <property type="match status" value="1"/>
</dbReference>
<dbReference type="Pfam" id="PF03167">
    <property type="entry name" value="UDG"/>
    <property type="match status" value="1"/>
</dbReference>
<dbReference type="PANTHER" id="PTHR33693:SF1">
    <property type="entry name" value="TYPE-4 URACIL-DNA GLYCOSYLASE"/>
    <property type="match status" value="1"/>
</dbReference>
<comment type="catalytic activity">
    <reaction evidence="1">
        <text>Hydrolyzes single-stranded DNA or mismatched double-stranded DNA and polynucleotides, releasing free uracil.</text>
        <dbReference type="EC" id="3.2.2.27"/>
    </reaction>
</comment>
<dbReference type="GO" id="GO:0046872">
    <property type="term" value="F:metal ion binding"/>
    <property type="evidence" value="ECO:0007669"/>
    <property type="project" value="UniProtKB-KW"/>
</dbReference>
<evidence type="ECO:0000256" key="1">
    <source>
        <dbReference type="ARBA" id="ARBA00001400"/>
    </source>
</evidence>
<protein>
    <recommendedName>
        <fullName evidence="4">Type-4 uracil-DNA glycosylase</fullName>
        <ecNumber evidence="3">3.2.2.27</ecNumber>
    </recommendedName>
</protein>
<keyword evidence="8" id="KW-0378">Hydrolase</keyword>
<keyword evidence="5" id="KW-0004">4Fe-4S</keyword>
<evidence type="ECO:0000256" key="3">
    <source>
        <dbReference type="ARBA" id="ARBA00012030"/>
    </source>
</evidence>
<dbReference type="InterPro" id="IPR005273">
    <property type="entry name" value="Ura-DNA_glyco_family4"/>
</dbReference>
<sequence>MDGDRARVLAELDADIRSCTRCGLAAGRRRAVPGEGSPTSAVIFVGEAPGGAEDRLGRPFVGPAGQLLNELLTTIGLRRAEVYITNVVKCRPPGNRDPLLAEIEACQDYLLAQVATIMPRVICPLGRFALATMLSDTLSISRVHGTSYRREGMLYMPLYHPAAALHNEQIREPLFEDFAKLGRLLSERAVAG</sequence>
<evidence type="ECO:0000256" key="5">
    <source>
        <dbReference type="ARBA" id="ARBA00022485"/>
    </source>
</evidence>
<accession>A0A0S7XP89</accession>